<reference evidence="9 10" key="1">
    <citation type="submission" date="2018-08" db="EMBL/GenBank/DDBJ databases">
        <title>Chitinophagaceae sp. K23C18032701, a novel bacterium isolated from forest soil.</title>
        <authorList>
            <person name="Wang C."/>
        </authorList>
    </citation>
    <scope>NUCLEOTIDE SEQUENCE [LARGE SCALE GENOMIC DNA]</scope>
    <source>
        <strain evidence="9 10">K23C18032701</strain>
    </source>
</reference>
<dbReference type="AlphaFoldDB" id="A0A3E1NRS4"/>
<keyword evidence="5 7" id="KW-0573">Peptidoglycan synthesis</keyword>
<dbReference type="GO" id="GO:0016740">
    <property type="term" value="F:transferase activity"/>
    <property type="evidence" value="ECO:0007669"/>
    <property type="project" value="UniProtKB-KW"/>
</dbReference>
<dbReference type="RefSeq" id="WP_116846368.1">
    <property type="nucleotide sequence ID" value="NZ_QTJU01000001.1"/>
</dbReference>
<comment type="pathway">
    <text evidence="1 7">Cell wall biogenesis; peptidoglycan biosynthesis.</text>
</comment>
<dbReference type="GO" id="GO:0008360">
    <property type="term" value="P:regulation of cell shape"/>
    <property type="evidence" value="ECO:0007669"/>
    <property type="project" value="UniProtKB-UniRule"/>
</dbReference>
<dbReference type="InterPro" id="IPR050979">
    <property type="entry name" value="LD-transpeptidase"/>
</dbReference>
<dbReference type="InterPro" id="IPR038063">
    <property type="entry name" value="Transpep_catalytic_dom"/>
</dbReference>
<dbReference type="OrthoDB" id="9809748at2"/>
<feature type="active site" description="Proton donor/acceptor" evidence="7">
    <location>
        <position position="137"/>
    </location>
</feature>
<dbReference type="EMBL" id="QTJU01000001">
    <property type="protein sequence ID" value="RFM30612.1"/>
    <property type="molecule type" value="Genomic_DNA"/>
</dbReference>
<sequence>MLTNAFNRRAVRASLLVFACGALFTGSTSFCFRHSFNNYSIVIDKSDYELNVYDSKGWLIAYPVVFGSNDQHDKFWEGDRRTPDGHFRIVSKRVHEKWDRFMMLDYPTPENIALFNARKSRGLIPASARIGGGIGIHGTWPHEDYAIDRYQNWTMGCISMKNEDVEALYRYIPVGTSVTIQP</sequence>
<feature type="domain" description="L,D-TPase catalytic" evidence="8">
    <location>
        <begin position="39"/>
        <end position="181"/>
    </location>
</feature>
<evidence type="ECO:0000313" key="10">
    <source>
        <dbReference type="Proteomes" id="UP000261284"/>
    </source>
</evidence>
<evidence type="ECO:0000256" key="6">
    <source>
        <dbReference type="ARBA" id="ARBA00023316"/>
    </source>
</evidence>
<dbReference type="PANTHER" id="PTHR30582">
    <property type="entry name" value="L,D-TRANSPEPTIDASE"/>
    <property type="match status" value="1"/>
</dbReference>
<dbReference type="Gene3D" id="2.40.440.10">
    <property type="entry name" value="L,D-transpeptidase catalytic domain-like"/>
    <property type="match status" value="1"/>
</dbReference>
<organism evidence="9 10">
    <name type="scientific">Deminuibacter soli</name>
    <dbReference type="NCBI Taxonomy" id="2291815"/>
    <lineage>
        <taxon>Bacteria</taxon>
        <taxon>Pseudomonadati</taxon>
        <taxon>Bacteroidota</taxon>
        <taxon>Chitinophagia</taxon>
        <taxon>Chitinophagales</taxon>
        <taxon>Chitinophagaceae</taxon>
        <taxon>Deminuibacter</taxon>
    </lineage>
</organism>
<protein>
    <submittedName>
        <fullName evidence="9">Murein L,D-transpeptidase</fullName>
    </submittedName>
</protein>
<name>A0A3E1NRS4_9BACT</name>
<evidence type="ECO:0000256" key="3">
    <source>
        <dbReference type="ARBA" id="ARBA00022679"/>
    </source>
</evidence>
<evidence type="ECO:0000259" key="8">
    <source>
        <dbReference type="PROSITE" id="PS52029"/>
    </source>
</evidence>
<dbReference type="GO" id="GO:0018104">
    <property type="term" value="P:peptidoglycan-protein cross-linking"/>
    <property type="evidence" value="ECO:0007669"/>
    <property type="project" value="TreeGrafter"/>
</dbReference>
<evidence type="ECO:0000256" key="2">
    <source>
        <dbReference type="ARBA" id="ARBA00005992"/>
    </source>
</evidence>
<keyword evidence="6 7" id="KW-0961">Cell wall biogenesis/degradation</keyword>
<dbReference type="SUPFAM" id="SSF141523">
    <property type="entry name" value="L,D-transpeptidase catalytic domain-like"/>
    <property type="match status" value="1"/>
</dbReference>
<accession>A0A3E1NRS4</accession>
<keyword evidence="4 7" id="KW-0133">Cell shape</keyword>
<dbReference type="InterPro" id="IPR005490">
    <property type="entry name" value="LD_TPept_cat_dom"/>
</dbReference>
<comment type="similarity">
    <text evidence="2">Belongs to the YkuD family.</text>
</comment>
<dbReference type="Pfam" id="PF03734">
    <property type="entry name" value="YkuD"/>
    <property type="match status" value="1"/>
</dbReference>
<evidence type="ECO:0000256" key="7">
    <source>
        <dbReference type="PROSITE-ProRule" id="PRU01373"/>
    </source>
</evidence>
<dbReference type="Proteomes" id="UP000261284">
    <property type="component" value="Unassembled WGS sequence"/>
</dbReference>
<gene>
    <name evidence="9" type="ORF">DXN05_02565</name>
</gene>
<proteinExistence type="inferred from homology"/>
<keyword evidence="3" id="KW-0808">Transferase</keyword>
<feature type="active site" description="Nucleophile" evidence="7">
    <location>
        <position position="157"/>
    </location>
</feature>
<dbReference type="GO" id="GO:0071972">
    <property type="term" value="F:peptidoglycan L,D-transpeptidase activity"/>
    <property type="evidence" value="ECO:0007669"/>
    <property type="project" value="TreeGrafter"/>
</dbReference>
<comment type="caution">
    <text evidence="9">The sequence shown here is derived from an EMBL/GenBank/DDBJ whole genome shotgun (WGS) entry which is preliminary data.</text>
</comment>
<dbReference type="GO" id="GO:0005576">
    <property type="term" value="C:extracellular region"/>
    <property type="evidence" value="ECO:0007669"/>
    <property type="project" value="TreeGrafter"/>
</dbReference>
<evidence type="ECO:0000256" key="1">
    <source>
        <dbReference type="ARBA" id="ARBA00004752"/>
    </source>
</evidence>
<evidence type="ECO:0000256" key="5">
    <source>
        <dbReference type="ARBA" id="ARBA00022984"/>
    </source>
</evidence>
<evidence type="ECO:0000313" key="9">
    <source>
        <dbReference type="EMBL" id="RFM30612.1"/>
    </source>
</evidence>
<dbReference type="UniPathway" id="UPA00219"/>
<evidence type="ECO:0000256" key="4">
    <source>
        <dbReference type="ARBA" id="ARBA00022960"/>
    </source>
</evidence>
<dbReference type="CDD" id="cd16913">
    <property type="entry name" value="YkuD_like"/>
    <property type="match status" value="1"/>
</dbReference>
<dbReference type="PROSITE" id="PS52029">
    <property type="entry name" value="LD_TPASE"/>
    <property type="match status" value="1"/>
</dbReference>
<keyword evidence="10" id="KW-1185">Reference proteome</keyword>
<dbReference type="GO" id="GO:0071555">
    <property type="term" value="P:cell wall organization"/>
    <property type="evidence" value="ECO:0007669"/>
    <property type="project" value="UniProtKB-UniRule"/>
</dbReference>